<dbReference type="AlphaFoldDB" id="A0A6S6PI09"/>
<protein>
    <recommendedName>
        <fullName evidence="1">Peptidase C14 caspase domain-containing protein</fullName>
    </recommendedName>
</protein>
<dbReference type="InterPro" id="IPR011600">
    <property type="entry name" value="Pept_C14_caspase"/>
</dbReference>
<evidence type="ECO:0000313" key="3">
    <source>
        <dbReference type="Proteomes" id="UP000515220"/>
    </source>
</evidence>
<dbReference type="GO" id="GO:0006508">
    <property type="term" value="P:proteolysis"/>
    <property type="evidence" value="ECO:0007669"/>
    <property type="project" value="InterPro"/>
</dbReference>
<sequence>MRSWAIVVGMDSYPGLSGQSPLHGAVADACDFAEWALDPSGGAVDPADLYFWTRPWPQQQPGALGTYLAGALPHWFNRTEPSCCKASPDQTRGPNAEEIVLTAQMIGDDLRAAQFELDAEPGRILVFLAGHGLRASVYNDSKLQTCFIAEDFRPAAGNMAQGLVPCDSFRRSLRNRRFEEVLLFLDCCRSDPQMLAIQAMPLCDLTNDREDLGWSIGHATQDGAKAYETEGLPVRGAFTKTLMNGLRGCRNPTTQSLNVEHLDAFVRINIVDATSSGQSPYFDFLPKNEPLIVVAGVPTMQLVAKQGPLVHLDRLASGELLELLQHGTAPSVWQGGPYAAGTSAVQLPSLPDGIYSLRVVGDPNRETLFRQPGRTEIDAP</sequence>
<feature type="domain" description="Peptidase C14 caspase" evidence="1">
    <location>
        <begin position="3"/>
        <end position="254"/>
    </location>
</feature>
<dbReference type="EMBL" id="AP023326">
    <property type="protein sequence ID" value="BCI68737.1"/>
    <property type="molecule type" value="Genomic_DNA"/>
</dbReference>
<evidence type="ECO:0000259" key="1">
    <source>
        <dbReference type="Pfam" id="PF00656"/>
    </source>
</evidence>
<dbReference type="Pfam" id="PF00656">
    <property type="entry name" value="Peptidase_C14"/>
    <property type="match status" value="1"/>
</dbReference>
<dbReference type="InterPro" id="IPR029030">
    <property type="entry name" value="Caspase-like_dom_sf"/>
</dbReference>
<name>A0A6S6PI09_ACEAC</name>
<accession>A0A6S6PI09</accession>
<dbReference type="RefSeq" id="WP_099349260.1">
    <property type="nucleotide sequence ID" value="NZ_AP023326.1"/>
</dbReference>
<dbReference type="Gene3D" id="3.40.50.1460">
    <property type="match status" value="1"/>
</dbReference>
<gene>
    <name evidence="2" type="ORF">AAJCM20276_33610</name>
</gene>
<dbReference type="SUPFAM" id="SSF52129">
    <property type="entry name" value="Caspase-like"/>
    <property type="match status" value="1"/>
</dbReference>
<dbReference type="Proteomes" id="UP000515220">
    <property type="component" value="Chromosome"/>
</dbReference>
<dbReference type="GO" id="GO:0004197">
    <property type="term" value="F:cysteine-type endopeptidase activity"/>
    <property type="evidence" value="ECO:0007669"/>
    <property type="project" value="InterPro"/>
</dbReference>
<organism evidence="2 3">
    <name type="scientific">Acetobacter aceti</name>
    <dbReference type="NCBI Taxonomy" id="435"/>
    <lineage>
        <taxon>Bacteria</taxon>
        <taxon>Pseudomonadati</taxon>
        <taxon>Pseudomonadota</taxon>
        <taxon>Alphaproteobacteria</taxon>
        <taxon>Acetobacterales</taxon>
        <taxon>Acetobacteraceae</taxon>
        <taxon>Acetobacter</taxon>
        <taxon>Acetobacter subgen. Acetobacter</taxon>
    </lineage>
</organism>
<proteinExistence type="predicted"/>
<reference evidence="2 3" key="1">
    <citation type="submission" date="2020-07" db="EMBL/GenBank/DDBJ databases">
        <title>Complete Genome Sequence of an acetic acid bacterium, Acetobacter aceti JCM20276.</title>
        <authorList>
            <person name="Hirose Y."/>
            <person name="Mihara H."/>
        </authorList>
    </citation>
    <scope>NUCLEOTIDE SEQUENCE [LARGE SCALE GENOMIC DNA]</scope>
    <source>
        <strain evidence="2 3">JCM20276</strain>
    </source>
</reference>
<evidence type="ECO:0000313" key="2">
    <source>
        <dbReference type="EMBL" id="BCI68737.1"/>
    </source>
</evidence>